<name>D0A1L4_TRYB9</name>
<dbReference type="VEuPathDB" id="TriTrypDB:Tbg972.10.2390"/>
<proteinExistence type="inferred from homology"/>
<protein>
    <submittedName>
        <fullName evidence="4">Actin-like protein, putative</fullName>
    </submittedName>
</protein>
<feature type="region of interest" description="Disordered" evidence="2">
    <location>
        <begin position="208"/>
        <end position="228"/>
    </location>
</feature>
<reference evidence="5" key="1">
    <citation type="journal article" date="2010" name="PLoS Negl. Trop. Dis.">
        <title>The genome sequence of Trypanosoma brucei gambiense, causative agent of chronic human african trypanosomiasis.</title>
        <authorList>
            <person name="Jackson A.P."/>
            <person name="Sanders M."/>
            <person name="Berry A."/>
            <person name="McQuillan J."/>
            <person name="Aslett M.A."/>
            <person name="Quail M.A."/>
            <person name="Chukualim B."/>
            <person name="Capewell P."/>
            <person name="MacLeod A."/>
            <person name="Melville S.E."/>
            <person name="Gibson W."/>
            <person name="Barry J.D."/>
            <person name="Berriman M."/>
            <person name="Hertz-Fowler C."/>
        </authorList>
    </citation>
    <scope>NUCLEOTIDE SEQUENCE [LARGE SCALE GENOMIC DNA]</scope>
    <source>
        <strain evidence="5">MHOM/CI/86/DAL972</strain>
    </source>
</reference>
<keyword evidence="3" id="KW-0812">Transmembrane</keyword>
<gene>
    <name evidence="4" type="ORF">TbgDal_X2390</name>
</gene>
<keyword evidence="3" id="KW-0472">Membrane</keyword>
<evidence type="ECO:0000313" key="4">
    <source>
        <dbReference type="EMBL" id="CBH15156.1"/>
    </source>
</evidence>
<dbReference type="Proteomes" id="UP000002316">
    <property type="component" value="Chromosome 10"/>
</dbReference>
<dbReference type="KEGG" id="tbg:TbgDal_X2390"/>
<dbReference type="InterPro" id="IPR004000">
    <property type="entry name" value="Actin"/>
</dbReference>
<keyword evidence="3" id="KW-1133">Transmembrane helix</keyword>
<evidence type="ECO:0000313" key="5">
    <source>
        <dbReference type="Proteomes" id="UP000002316"/>
    </source>
</evidence>
<evidence type="ECO:0000256" key="3">
    <source>
        <dbReference type="SAM" id="Phobius"/>
    </source>
</evidence>
<dbReference type="SUPFAM" id="SSF53067">
    <property type="entry name" value="Actin-like ATPase domain"/>
    <property type="match status" value="2"/>
</dbReference>
<sequence>MLAVTARRATMLVGCYSRHWCLPYVRVVTTNSFCFVLFFYKFFFFVFCRMTAGYPVLVVDNGGYMLKALYITSDGKSSFLRGKIAVIPNCVGAASYVGRGIVGEQLFKLPHFHGFMVRRPVDRGFIVDAGLQSYIWEYLLQHLAVADESEVELVMTVPFGAPKQVGELLHYLVAQRFRFRSVTFVSSSFLTLVSSVSRDWLYGKAPGNGKSNKKVREKSNFGSDGVGSESVTGCGMVVDFGFSSTTVVPYVNFIPLQDSIVRIDVGGKLLSNRLKELISFTQVNVTEDGWLVNHIMEQACYVALDPLVSLRKAEYAKRFDKGNGAFAGLRYYLPTVPPLMPLGCREEQLTQIIGKDVVLQEKNSLQHIVFRHEAFLIPELIFNPVDVGICQMGVVEAIVHGTCCRGSLQNMRTLHGAMMRRIIAFGGITKFKNLPERLSTELRKHLKEEGASRVSVPPVKGSAPLQEFVQWSRIGRVRIDLQYNGVGYTPSDCELQPLFGALALITCPVLEPQLKLVQSRSRVELLPGSTAKGSQNRQQASAGPRTLSAVLSALQNLL</sequence>
<comment type="similarity">
    <text evidence="1">Belongs to the actin family.</text>
</comment>
<dbReference type="Gene3D" id="3.90.640.10">
    <property type="entry name" value="Actin, Chain A, domain 4"/>
    <property type="match status" value="1"/>
</dbReference>
<dbReference type="InterPro" id="IPR043129">
    <property type="entry name" value="ATPase_NBD"/>
</dbReference>
<dbReference type="SMART" id="SM00268">
    <property type="entry name" value="ACTIN"/>
    <property type="match status" value="1"/>
</dbReference>
<evidence type="ECO:0000256" key="2">
    <source>
        <dbReference type="SAM" id="MobiDB-lite"/>
    </source>
</evidence>
<organism evidence="4 5">
    <name type="scientific">Trypanosoma brucei gambiense (strain MHOM/CI/86/DAL972)</name>
    <dbReference type="NCBI Taxonomy" id="679716"/>
    <lineage>
        <taxon>Eukaryota</taxon>
        <taxon>Discoba</taxon>
        <taxon>Euglenozoa</taxon>
        <taxon>Kinetoplastea</taxon>
        <taxon>Metakinetoplastina</taxon>
        <taxon>Trypanosomatida</taxon>
        <taxon>Trypanosomatidae</taxon>
        <taxon>Trypanosoma</taxon>
    </lineage>
</organism>
<dbReference type="Gene3D" id="3.30.420.40">
    <property type="match status" value="3"/>
</dbReference>
<accession>D0A1L4</accession>
<dbReference type="PANTHER" id="PTHR11937">
    <property type="entry name" value="ACTIN"/>
    <property type="match status" value="1"/>
</dbReference>
<dbReference type="RefSeq" id="XP_011777422.1">
    <property type="nucleotide sequence ID" value="XM_011779120.1"/>
</dbReference>
<dbReference type="GeneID" id="23865295"/>
<dbReference type="OrthoDB" id="6220758at2759"/>
<dbReference type="EMBL" id="FN554973">
    <property type="protein sequence ID" value="CBH15156.1"/>
    <property type="molecule type" value="Genomic_DNA"/>
</dbReference>
<feature type="transmembrane region" description="Helical" evidence="3">
    <location>
        <begin position="21"/>
        <end position="47"/>
    </location>
</feature>
<evidence type="ECO:0000256" key="1">
    <source>
        <dbReference type="RuleBase" id="RU000487"/>
    </source>
</evidence>
<dbReference type="AlphaFoldDB" id="D0A1L4"/>
<dbReference type="Pfam" id="PF00022">
    <property type="entry name" value="Actin"/>
    <property type="match status" value="1"/>
</dbReference>